<keyword evidence="4" id="KW-0812">Transmembrane</keyword>
<dbReference type="VEuPathDB" id="FungiDB:FUN_003044"/>
<dbReference type="EMBL" id="LLXI01000650">
    <property type="protein sequence ID" value="PKY48539.1"/>
    <property type="molecule type" value="Genomic_DNA"/>
</dbReference>
<feature type="region of interest" description="Disordered" evidence="3">
    <location>
        <begin position="360"/>
        <end position="386"/>
    </location>
</feature>
<evidence type="ECO:0000256" key="5">
    <source>
        <dbReference type="SAM" id="SignalP"/>
    </source>
</evidence>
<evidence type="ECO:0000256" key="3">
    <source>
        <dbReference type="SAM" id="MobiDB-lite"/>
    </source>
</evidence>
<evidence type="ECO:0000256" key="2">
    <source>
        <dbReference type="ARBA" id="ARBA00022737"/>
    </source>
</evidence>
<keyword evidence="2" id="KW-0677">Repeat</keyword>
<dbReference type="SUPFAM" id="SSF117281">
    <property type="entry name" value="Kelch motif"/>
    <property type="match status" value="1"/>
</dbReference>
<evidence type="ECO:0000313" key="7">
    <source>
        <dbReference type="Proteomes" id="UP000234323"/>
    </source>
</evidence>
<evidence type="ECO:0000256" key="1">
    <source>
        <dbReference type="ARBA" id="ARBA00022441"/>
    </source>
</evidence>
<keyword evidence="5" id="KW-0732">Signal</keyword>
<gene>
    <name evidence="6" type="ORF">RhiirA4_525500</name>
</gene>
<keyword evidence="1" id="KW-0880">Kelch repeat</keyword>
<protein>
    <submittedName>
        <fullName evidence="6">Galactose oxidase</fullName>
    </submittedName>
</protein>
<comment type="caution">
    <text evidence="6">The sequence shown here is derived from an EMBL/GenBank/DDBJ whole genome shotgun (WGS) entry which is preliminary data.</text>
</comment>
<feature type="signal peptide" evidence="5">
    <location>
        <begin position="1"/>
        <end position="25"/>
    </location>
</feature>
<feature type="transmembrane region" description="Helical" evidence="4">
    <location>
        <begin position="390"/>
        <end position="412"/>
    </location>
</feature>
<keyword evidence="4" id="KW-1133">Transmembrane helix</keyword>
<dbReference type="PANTHER" id="PTHR46093:SF18">
    <property type="entry name" value="FIBRONECTIN TYPE-III DOMAIN-CONTAINING PROTEIN"/>
    <property type="match status" value="1"/>
</dbReference>
<dbReference type="Proteomes" id="UP000234323">
    <property type="component" value="Unassembled WGS sequence"/>
</dbReference>
<organism evidence="6 7">
    <name type="scientific">Rhizophagus irregularis</name>
    <dbReference type="NCBI Taxonomy" id="588596"/>
    <lineage>
        <taxon>Eukaryota</taxon>
        <taxon>Fungi</taxon>
        <taxon>Fungi incertae sedis</taxon>
        <taxon>Mucoromycota</taxon>
        <taxon>Glomeromycotina</taxon>
        <taxon>Glomeromycetes</taxon>
        <taxon>Glomerales</taxon>
        <taxon>Glomeraceae</taxon>
        <taxon>Rhizophagus</taxon>
    </lineage>
</organism>
<keyword evidence="7" id="KW-1185">Reference proteome</keyword>
<dbReference type="AlphaFoldDB" id="A0A2I1GPI4"/>
<dbReference type="InterPro" id="IPR015915">
    <property type="entry name" value="Kelch-typ_b-propeller"/>
</dbReference>
<sequence length="485" mass="54269">MLKNSLVNFTLLWLLLQVVLVEVNCQMTPFKPSALNCHTATFIDNKLYILSGLIKPSPKSYKSVKEFFYLDVSVPFNTRELSWQDLSNINMVPPHGLATSAKGGVNNDTLFLYGGSNQTMESVYTFDPHHMIWNPPKITGISTIRKSSLTGVMGYNGKFYLWGGRTPIILNDMLILDTISLNWEKGSLVNAPTPRIFYGATLLPNDKIIYIGGLDDVTTEFDDDTLNIDKGIALSLNEVYLYDMINDNWDVKITTGKIPSNRCGFSSVLGLDGQRVIIYGGVFNNPGYLDTTLYVLDLTNYNWYIPKISGIIPKPRVFHQANVIEKYMVISFGIGYDRTVESDILLLDISNNEEYVWTTSFDPSPSPSSTSHSLPTSSQTSNNSSDNSKMVGAIVGSLLSGIFLSVGGFFLYKWNKKRQSQNNINNYNNYGQEKAVPADGSKNENMTNHEVVSAIVNNDNYYGQEVIITPTNNDGFKFFKFLNKK</sequence>
<dbReference type="InterPro" id="IPR011043">
    <property type="entry name" value="Gal_Oxase/kelch_b-propeller"/>
</dbReference>
<dbReference type="Pfam" id="PF24681">
    <property type="entry name" value="Kelch_KLHDC2_KLHL20_DRC7"/>
    <property type="match status" value="2"/>
</dbReference>
<name>A0A2I1GPI4_9GLOM</name>
<proteinExistence type="predicted"/>
<dbReference type="VEuPathDB" id="FungiDB:RhiirA1_517307"/>
<dbReference type="Gene3D" id="2.120.10.80">
    <property type="entry name" value="Kelch-type beta propeller"/>
    <property type="match status" value="2"/>
</dbReference>
<feature type="chain" id="PRO_5014183703" evidence="5">
    <location>
        <begin position="26"/>
        <end position="485"/>
    </location>
</feature>
<evidence type="ECO:0000313" key="6">
    <source>
        <dbReference type="EMBL" id="PKY48539.1"/>
    </source>
</evidence>
<dbReference type="VEuPathDB" id="FungiDB:RhiirFUN_023878"/>
<evidence type="ECO:0000256" key="4">
    <source>
        <dbReference type="SAM" id="Phobius"/>
    </source>
</evidence>
<dbReference type="SUPFAM" id="SSF50965">
    <property type="entry name" value="Galactose oxidase, central domain"/>
    <property type="match status" value="1"/>
</dbReference>
<keyword evidence="4" id="KW-0472">Membrane</keyword>
<dbReference type="PANTHER" id="PTHR46093">
    <property type="entry name" value="ACYL-COA-BINDING DOMAIN-CONTAINING PROTEIN 5"/>
    <property type="match status" value="1"/>
</dbReference>
<reference evidence="6 7" key="1">
    <citation type="submission" date="2015-10" db="EMBL/GenBank/DDBJ databases">
        <title>Genome analyses suggest a sexual origin of heterokaryosis in a supposedly ancient asexual fungus.</title>
        <authorList>
            <person name="Ropars J."/>
            <person name="Sedzielewska K."/>
            <person name="Noel J."/>
            <person name="Charron P."/>
            <person name="Farinelli L."/>
            <person name="Marton T."/>
            <person name="Kruger M."/>
            <person name="Pelin A."/>
            <person name="Brachmann A."/>
            <person name="Corradi N."/>
        </authorList>
    </citation>
    <scope>NUCLEOTIDE SEQUENCE [LARGE SCALE GENOMIC DNA]</scope>
    <source>
        <strain evidence="6 7">A4</strain>
    </source>
</reference>
<accession>A0A2I1GPI4</accession>